<organism evidence="1 2">
    <name type="scientific">Steinernema glaseri</name>
    <dbReference type="NCBI Taxonomy" id="37863"/>
    <lineage>
        <taxon>Eukaryota</taxon>
        <taxon>Metazoa</taxon>
        <taxon>Ecdysozoa</taxon>
        <taxon>Nematoda</taxon>
        <taxon>Chromadorea</taxon>
        <taxon>Rhabditida</taxon>
        <taxon>Tylenchina</taxon>
        <taxon>Panagrolaimomorpha</taxon>
        <taxon>Strongyloidoidea</taxon>
        <taxon>Steinernematidae</taxon>
        <taxon>Steinernema</taxon>
    </lineage>
</organism>
<evidence type="ECO:0000313" key="2">
    <source>
        <dbReference type="WBParaSite" id="L893_g13715.t1"/>
    </source>
</evidence>
<dbReference type="Proteomes" id="UP000095287">
    <property type="component" value="Unplaced"/>
</dbReference>
<name>A0A1I7Y864_9BILA</name>
<protein>
    <submittedName>
        <fullName evidence="2">CheW-like domain-containing protein</fullName>
    </submittedName>
</protein>
<dbReference type="AlphaFoldDB" id="A0A1I7Y864"/>
<dbReference type="WBParaSite" id="L893_g13715.t1">
    <property type="protein sequence ID" value="L893_g13715.t1"/>
    <property type="gene ID" value="L893_g13715"/>
</dbReference>
<proteinExistence type="predicted"/>
<keyword evidence="1" id="KW-1185">Reference proteome</keyword>
<accession>A0A1I7Y864</accession>
<evidence type="ECO:0000313" key="1">
    <source>
        <dbReference type="Proteomes" id="UP000095287"/>
    </source>
</evidence>
<sequence>MVFVDYTFTSRPNQIPSTPTHSDNPSLKPTAAVTISQGDSYKNSAGRAHLPESRSCSLSCSSGECLRERVTTSRLLPVLIDISGARRYIVSYRREDRLGEAPTALFPSAPFPESIYSFAHLTDTDRAVSFIADNWQLIGFPMAAQFFSTGLIH</sequence>
<reference evidence="2" key="1">
    <citation type="submission" date="2016-11" db="UniProtKB">
        <authorList>
            <consortium name="WormBaseParasite"/>
        </authorList>
    </citation>
    <scope>IDENTIFICATION</scope>
</reference>